<name>A0A6P2D4H6_9BACT</name>
<evidence type="ECO:0000313" key="4">
    <source>
        <dbReference type="EMBL" id="VTR96198.1"/>
    </source>
</evidence>
<feature type="repeat" description="WD" evidence="1">
    <location>
        <begin position="443"/>
        <end position="475"/>
    </location>
</feature>
<dbReference type="SUPFAM" id="SSF88946">
    <property type="entry name" value="Sigma2 domain of RNA polymerase sigma factors"/>
    <property type="match status" value="1"/>
</dbReference>
<dbReference type="GO" id="GO:0005829">
    <property type="term" value="C:cytosol"/>
    <property type="evidence" value="ECO:0007669"/>
    <property type="project" value="UniProtKB-ARBA"/>
</dbReference>
<dbReference type="InterPro" id="IPR015943">
    <property type="entry name" value="WD40/YVTN_repeat-like_dom_sf"/>
</dbReference>
<gene>
    <name evidence="4" type="ORF">SOIL9_15160</name>
</gene>
<dbReference type="Pfam" id="PF08281">
    <property type="entry name" value="Sigma70_r4_2"/>
    <property type="match status" value="1"/>
</dbReference>
<dbReference type="PROSITE" id="PS50082">
    <property type="entry name" value="WD_REPEATS_2"/>
    <property type="match status" value="2"/>
</dbReference>
<feature type="repeat" description="WD" evidence="1">
    <location>
        <begin position="627"/>
        <end position="668"/>
    </location>
</feature>
<dbReference type="EMBL" id="LR593886">
    <property type="protein sequence ID" value="VTR96198.1"/>
    <property type="molecule type" value="Genomic_DNA"/>
</dbReference>
<dbReference type="NCBIfam" id="TIGR02937">
    <property type="entry name" value="sigma70-ECF"/>
    <property type="match status" value="1"/>
</dbReference>
<dbReference type="AlphaFoldDB" id="A0A6P2D4H6"/>
<dbReference type="GO" id="GO:0016987">
    <property type="term" value="F:sigma factor activity"/>
    <property type="evidence" value="ECO:0007669"/>
    <property type="project" value="InterPro"/>
</dbReference>
<dbReference type="SMART" id="SM00320">
    <property type="entry name" value="WD40"/>
    <property type="match status" value="4"/>
</dbReference>
<dbReference type="Pfam" id="PF04542">
    <property type="entry name" value="Sigma70_r2"/>
    <property type="match status" value="1"/>
</dbReference>
<dbReference type="KEGG" id="gms:SOIL9_15160"/>
<dbReference type="InterPro" id="IPR013324">
    <property type="entry name" value="RNA_pol_sigma_r3/r4-like"/>
</dbReference>
<dbReference type="PANTHER" id="PTHR19879">
    <property type="entry name" value="TRANSCRIPTION INITIATION FACTOR TFIID"/>
    <property type="match status" value="1"/>
</dbReference>
<dbReference type="SUPFAM" id="SSF88659">
    <property type="entry name" value="Sigma3 and sigma4 domains of RNA polymerase sigma factors"/>
    <property type="match status" value="1"/>
</dbReference>
<organism evidence="4 5">
    <name type="scientific">Gemmata massiliana</name>
    <dbReference type="NCBI Taxonomy" id="1210884"/>
    <lineage>
        <taxon>Bacteria</taxon>
        <taxon>Pseudomonadati</taxon>
        <taxon>Planctomycetota</taxon>
        <taxon>Planctomycetia</taxon>
        <taxon>Gemmatales</taxon>
        <taxon>Gemmataceae</taxon>
        <taxon>Gemmata</taxon>
    </lineage>
</organism>
<dbReference type="Gene3D" id="1.10.10.10">
    <property type="entry name" value="Winged helix-like DNA-binding domain superfamily/Winged helix DNA-binding domain"/>
    <property type="match status" value="1"/>
</dbReference>
<protein>
    <recommendedName>
        <fullName evidence="6">ECF RNA polymerase sigma factor SigE</fullName>
    </recommendedName>
</protein>
<sequence>MPTAALRSLLRSATCSDAGTDADLLARFAADRDERTFAELVHRHGALVHGTARRIAGDPDAAHDAFQATFLLLARKASAGGWGPTVGPWLYRVACRVAARARSRMARRPGHAPVADVPGHAPDPGAGLAWADVRGALDRGLASLPARLRDPLVLCYLEGLTRDEAADALGCSPVVLKGRIARGRDRLRRALAGRGITLTAALSGVLVAGNGVSASAAAELAQTAVAYQATRIAPPTVRALLGASFTGWKLFARVTGLLLACATVGLAATGLVPELPQAPLPHPAAPRLLEPAIQLGSGALRHPGALSHLRFSADGRELISYGNGTARRWDARNGKLLGQLGPDSTIITDWTHPTANGAAVIAVRRELSPDRLSVVRVETATGRHEPLFDLPKRIGAPPRNPIQVVTAADDLLARNDDGTVVLWDLRTRKQRLTIDPPGKGHILLFTPDGKQVITAGGDGRTVRFWDVQTGKEVRSLTRAGGQFPQSTLHLVSISADGRWVAALDNCSLFGYGTEVTVWDTKQPDKPQVLVLQEGGGHGSALEFGPGGILYSIDPLFNSPRPMVTKWDLSNGNKLTSWLGPYWGAHRLDTSNASPIAVNSDGSVLAIGTFGGVVRLYDTKTGRELAPTDNHGAEVLSVSFDRTGREVRTVAADGSMTAWNAGTGAARARGTPLDGERLEVPARTAMSMETPLHWILSPDGQWALTQERHAKAHQDSAAFEWTFVLRDAASGKRRVTGTVPGQITELIPVPGRDLLIYRCNAGPAHFI</sequence>
<dbReference type="InterPro" id="IPR036388">
    <property type="entry name" value="WH-like_DNA-bd_sf"/>
</dbReference>
<dbReference type="CDD" id="cd06171">
    <property type="entry name" value="Sigma70_r4"/>
    <property type="match status" value="1"/>
</dbReference>
<dbReference type="InterPro" id="IPR011047">
    <property type="entry name" value="Quinoprotein_ADH-like_sf"/>
</dbReference>
<dbReference type="InterPro" id="IPR007627">
    <property type="entry name" value="RNA_pol_sigma70_r2"/>
</dbReference>
<evidence type="ECO:0000256" key="1">
    <source>
        <dbReference type="PROSITE-ProRule" id="PRU00221"/>
    </source>
</evidence>
<dbReference type="RefSeq" id="WP_162670517.1">
    <property type="nucleotide sequence ID" value="NZ_LR593886.1"/>
</dbReference>
<dbReference type="GO" id="GO:0006352">
    <property type="term" value="P:DNA-templated transcription initiation"/>
    <property type="evidence" value="ECO:0007669"/>
    <property type="project" value="InterPro"/>
</dbReference>
<dbReference type="GO" id="GO:0003677">
    <property type="term" value="F:DNA binding"/>
    <property type="evidence" value="ECO:0007669"/>
    <property type="project" value="InterPro"/>
</dbReference>
<dbReference type="InterPro" id="IPR013325">
    <property type="entry name" value="RNA_pol_sigma_r2"/>
</dbReference>
<dbReference type="InterPro" id="IPR013249">
    <property type="entry name" value="RNA_pol_sigma70_r4_t2"/>
</dbReference>
<dbReference type="Gene3D" id="2.130.10.10">
    <property type="entry name" value="YVTN repeat-like/Quinoprotein amine dehydrogenase"/>
    <property type="match status" value="2"/>
</dbReference>
<keyword evidence="5" id="KW-1185">Reference proteome</keyword>
<reference evidence="4 5" key="1">
    <citation type="submission" date="2019-05" db="EMBL/GenBank/DDBJ databases">
        <authorList>
            <consortium name="Science for Life Laboratories"/>
        </authorList>
    </citation>
    <scope>NUCLEOTIDE SEQUENCE [LARGE SCALE GENOMIC DNA]</scope>
    <source>
        <strain evidence="4">Soil9</strain>
    </source>
</reference>
<accession>A0A6P2D4H6</accession>
<evidence type="ECO:0000259" key="2">
    <source>
        <dbReference type="Pfam" id="PF04542"/>
    </source>
</evidence>
<feature type="domain" description="RNA polymerase sigma-70 region 2" evidence="2">
    <location>
        <begin position="40"/>
        <end position="105"/>
    </location>
</feature>
<dbReference type="InterPro" id="IPR001680">
    <property type="entry name" value="WD40_rpt"/>
</dbReference>
<dbReference type="InterPro" id="IPR014284">
    <property type="entry name" value="RNA_pol_sigma-70_dom"/>
</dbReference>
<proteinExistence type="predicted"/>
<keyword evidence="1" id="KW-0853">WD repeat</keyword>
<dbReference type="Pfam" id="PF00400">
    <property type="entry name" value="WD40"/>
    <property type="match status" value="1"/>
</dbReference>
<dbReference type="PANTHER" id="PTHR19879:SF9">
    <property type="entry name" value="TRANSCRIPTION INITIATION FACTOR TFIID SUBUNIT 5"/>
    <property type="match status" value="1"/>
</dbReference>
<feature type="domain" description="RNA polymerase sigma factor 70 region 4 type 2" evidence="3">
    <location>
        <begin position="135"/>
        <end position="187"/>
    </location>
</feature>
<dbReference type="Gene3D" id="1.10.1740.10">
    <property type="match status" value="1"/>
</dbReference>
<dbReference type="Proteomes" id="UP000464178">
    <property type="component" value="Chromosome"/>
</dbReference>
<dbReference type="SUPFAM" id="SSF50998">
    <property type="entry name" value="Quinoprotein alcohol dehydrogenase-like"/>
    <property type="match status" value="1"/>
</dbReference>
<evidence type="ECO:0000313" key="5">
    <source>
        <dbReference type="Proteomes" id="UP000464178"/>
    </source>
</evidence>
<evidence type="ECO:0000259" key="3">
    <source>
        <dbReference type="Pfam" id="PF08281"/>
    </source>
</evidence>
<evidence type="ECO:0008006" key="6">
    <source>
        <dbReference type="Google" id="ProtNLM"/>
    </source>
</evidence>